<dbReference type="PANTHER" id="PTHR30349:SF81">
    <property type="entry name" value="TYROSINE RECOMBINASE XERC"/>
    <property type="match status" value="1"/>
</dbReference>
<evidence type="ECO:0000313" key="6">
    <source>
        <dbReference type="Proteomes" id="UP000821656"/>
    </source>
</evidence>
<dbReference type="GO" id="GO:0003677">
    <property type="term" value="F:DNA binding"/>
    <property type="evidence" value="ECO:0007669"/>
    <property type="project" value="UniProtKB-UniRule"/>
</dbReference>
<dbReference type="GO" id="GO:0006310">
    <property type="term" value="P:DNA recombination"/>
    <property type="evidence" value="ECO:0007669"/>
    <property type="project" value="UniProtKB-KW"/>
</dbReference>
<name>A0A9Q5CYH3_CLOBE</name>
<evidence type="ECO:0000259" key="4">
    <source>
        <dbReference type="PROSITE" id="PS51900"/>
    </source>
</evidence>
<reference evidence="5" key="1">
    <citation type="submission" date="2020-05" db="EMBL/GenBank/DDBJ databases">
        <title>Genomic insights into acetone-butanol-ethanol (ABE) fermentation by sequencing solventogenic clostridia strains.</title>
        <authorList>
            <person name="Brown S."/>
        </authorList>
    </citation>
    <scope>NUCLEOTIDE SEQUENCE</scope>
    <source>
        <strain evidence="5">DJ126</strain>
    </source>
</reference>
<dbReference type="Gene3D" id="1.10.443.10">
    <property type="entry name" value="Intergrase catalytic core"/>
    <property type="match status" value="1"/>
</dbReference>
<evidence type="ECO:0000256" key="2">
    <source>
        <dbReference type="ARBA" id="ARBA00023172"/>
    </source>
</evidence>
<evidence type="ECO:0000256" key="3">
    <source>
        <dbReference type="PROSITE-ProRule" id="PRU01248"/>
    </source>
</evidence>
<sequence>MFEIKLDYIIAKYNKISENPDDSSEDDISHKIIDKFLIYLGYDEDNFHYEGITNSKKFYDILIDCPNNNKLIVEVKRINHVFTDKDKAQLSGYINDKKAEWGILTNGNEYLLMNNLISGINSSDSCCLKYELIKNYTTSSNMNDMILKYFSYKYIFEKKASRYFAEFQGFKVKSLSNSSKSSIKQYQSANYNFFEYITNSINYAVKIDDLTSRYLIEYFRFLLEQKKLKPVTIVNKYRYIKSFVDFLEKEDILNNKNDFTKITENSLMQQLNLTIENIVITPVTQKEITLLLDYQKNDTRNGLRNILITKLICYLALDINTLSNIKFDDLKFNKKSCSLIINNRTLPIPESMIDDFIKYKKQWEKDKVKIPYLFYTTYKEDSGKHRQIKTGTIHEIINQSFNKIESIEKSRRKHLTYSLLKASAIKYLYDNKFSLEEISAISGLNIDSILKYLDTKEINKRCANLNNHLLNNHPLSKLF</sequence>
<organism evidence="5 6">
    <name type="scientific">Clostridium beijerinckii</name>
    <name type="common">Clostridium MP</name>
    <dbReference type="NCBI Taxonomy" id="1520"/>
    <lineage>
        <taxon>Bacteria</taxon>
        <taxon>Bacillati</taxon>
        <taxon>Bacillota</taxon>
        <taxon>Clostridia</taxon>
        <taxon>Eubacteriales</taxon>
        <taxon>Clostridiaceae</taxon>
        <taxon>Clostridium</taxon>
    </lineage>
</organism>
<dbReference type="GO" id="GO:0015074">
    <property type="term" value="P:DNA integration"/>
    <property type="evidence" value="ECO:0007669"/>
    <property type="project" value="InterPro"/>
</dbReference>
<dbReference type="SUPFAM" id="SSF56349">
    <property type="entry name" value="DNA breaking-rejoining enzymes"/>
    <property type="match status" value="1"/>
</dbReference>
<dbReference type="InterPro" id="IPR011010">
    <property type="entry name" value="DNA_brk_join_enz"/>
</dbReference>
<dbReference type="InterPro" id="IPR044068">
    <property type="entry name" value="CB"/>
</dbReference>
<dbReference type="AlphaFoldDB" id="A0A9Q5CYH3"/>
<dbReference type="Proteomes" id="UP000821656">
    <property type="component" value="Unassembled WGS sequence"/>
</dbReference>
<evidence type="ECO:0000313" key="5">
    <source>
        <dbReference type="EMBL" id="NRV07652.1"/>
    </source>
</evidence>
<accession>A0A9Q5CYH3</accession>
<comment type="caution">
    <text evidence="5">The sequence shown here is derived from an EMBL/GenBank/DDBJ whole genome shotgun (WGS) entry which is preliminary data.</text>
</comment>
<dbReference type="Pfam" id="PF13588">
    <property type="entry name" value="HSDR_N_2"/>
    <property type="match status" value="1"/>
</dbReference>
<evidence type="ECO:0000256" key="1">
    <source>
        <dbReference type="ARBA" id="ARBA00023125"/>
    </source>
</evidence>
<dbReference type="PROSITE" id="PS51900">
    <property type="entry name" value="CB"/>
    <property type="match status" value="1"/>
</dbReference>
<keyword evidence="1 3" id="KW-0238">DNA-binding</keyword>
<keyword evidence="2" id="KW-0233">DNA recombination</keyword>
<proteinExistence type="predicted"/>
<dbReference type="Gene3D" id="1.10.150.130">
    <property type="match status" value="1"/>
</dbReference>
<dbReference type="InterPro" id="IPR029464">
    <property type="entry name" value="HSDR_N"/>
</dbReference>
<dbReference type="InterPro" id="IPR013762">
    <property type="entry name" value="Integrase-like_cat_sf"/>
</dbReference>
<dbReference type="RefSeq" id="WP_077305445.1">
    <property type="nucleotide sequence ID" value="NZ_CP016090.1"/>
</dbReference>
<protein>
    <submittedName>
        <fullName evidence="5">Integrase</fullName>
    </submittedName>
</protein>
<dbReference type="InterPro" id="IPR010998">
    <property type="entry name" value="Integrase_recombinase_N"/>
</dbReference>
<gene>
    <name evidence="5" type="ORF">DFH45_000615</name>
</gene>
<dbReference type="InterPro" id="IPR050090">
    <property type="entry name" value="Tyrosine_recombinase_XerCD"/>
</dbReference>
<dbReference type="EMBL" id="JABSXK010000001">
    <property type="protein sequence ID" value="NRV07652.1"/>
    <property type="molecule type" value="Genomic_DNA"/>
</dbReference>
<dbReference type="PANTHER" id="PTHR30349">
    <property type="entry name" value="PHAGE INTEGRASE-RELATED"/>
    <property type="match status" value="1"/>
</dbReference>
<feature type="domain" description="Core-binding (CB)" evidence="4">
    <location>
        <begin position="154"/>
        <end position="248"/>
    </location>
</feature>